<keyword evidence="9" id="KW-1185">Reference proteome</keyword>
<dbReference type="InterPro" id="IPR038588">
    <property type="entry name" value="XS_domain_sf"/>
</dbReference>
<dbReference type="Pfam" id="PF03469">
    <property type="entry name" value="XH"/>
    <property type="match status" value="1"/>
</dbReference>
<dbReference type="PANTHER" id="PTHR21596">
    <property type="entry name" value="RIBONUCLEASE P SUBUNIT P38"/>
    <property type="match status" value="1"/>
</dbReference>
<proteinExistence type="predicted"/>
<dbReference type="GO" id="GO:0080188">
    <property type="term" value="P:gene silencing by siRNA-directed DNA methylation"/>
    <property type="evidence" value="ECO:0007669"/>
    <property type="project" value="InterPro"/>
</dbReference>
<dbReference type="InterPro" id="IPR005380">
    <property type="entry name" value="XS_domain"/>
</dbReference>
<feature type="region of interest" description="Disordered" evidence="4">
    <location>
        <begin position="1"/>
        <end position="20"/>
    </location>
</feature>
<dbReference type="OrthoDB" id="1892195at2759"/>
<accession>A0A2I0BAS4</accession>
<evidence type="ECO:0000259" key="7">
    <source>
        <dbReference type="Pfam" id="PF03470"/>
    </source>
</evidence>
<dbReference type="InterPro" id="IPR005381">
    <property type="entry name" value="Znf-XS_domain"/>
</dbReference>
<dbReference type="Proteomes" id="UP000236161">
    <property type="component" value="Unassembled WGS sequence"/>
</dbReference>
<feature type="coiled-coil region" evidence="3">
    <location>
        <begin position="272"/>
        <end position="481"/>
    </location>
</feature>
<dbReference type="InterPro" id="IPR005379">
    <property type="entry name" value="FDM1-5/IDN2_XH"/>
</dbReference>
<evidence type="ECO:0000313" key="8">
    <source>
        <dbReference type="EMBL" id="PKA64896.1"/>
    </source>
</evidence>
<feature type="domain" description="Zinc finger-XS" evidence="7">
    <location>
        <begin position="46"/>
        <end position="87"/>
    </location>
</feature>
<reference evidence="8 9" key="1">
    <citation type="journal article" date="2017" name="Nature">
        <title>The Apostasia genome and the evolution of orchids.</title>
        <authorList>
            <person name="Zhang G.Q."/>
            <person name="Liu K.W."/>
            <person name="Li Z."/>
            <person name="Lohaus R."/>
            <person name="Hsiao Y.Y."/>
            <person name="Niu S.C."/>
            <person name="Wang J.Y."/>
            <person name="Lin Y.C."/>
            <person name="Xu Q."/>
            <person name="Chen L.J."/>
            <person name="Yoshida K."/>
            <person name="Fujiwara S."/>
            <person name="Wang Z.W."/>
            <person name="Zhang Y.Q."/>
            <person name="Mitsuda N."/>
            <person name="Wang M."/>
            <person name="Liu G.H."/>
            <person name="Pecoraro L."/>
            <person name="Huang H.X."/>
            <person name="Xiao X.J."/>
            <person name="Lin M."/>
            <person name="Wu X.Y."/>
            <person name="Wu W.L."/>
            <person name="Chen Y.Y."/>
            <person name="Chang S.B."/>
            <person name="Sakamoto S."/>
            <person name="Ohme-Takagi M."/>
            <person name="Yagi M."/>
            <person name="Zeng S.J."/>
            <person name="Shen C.Y."/>
            <person name="Yeh C.M."/>
            <person name="Luo Y.B."/>
            <person name="Tsai W.C."/>
            <person name="Van de Peer Y."/>
            <person name="Liu Z.J."/>
        </authorList>
    </citation>
    <scope>NUCLEOTIDE SEQUENCE [LARGE SCALE GENOMIC DNA]</scope>
    <source>
        <strain evidence="9">cv. Shenzhen</strain>
        <tissue evidence="8">Stem</tissue>
    </source>
</reference>
<evidence type="ECO:0008006" key="10">
    <source>
        <dbReference type="Google" id="ProtNLM"/>
    </source>
</evidence>
<evidence type="ECO:0000259" key="5">
    <source>
        <dbReference type="Pfam" id="PF03468"/>
    </source>
</evidence>
<evidence type="ECO:0000256" key="1">
    <source>
        <dbReference type="ARBA" id="ARBA00023054"/>
    </source>
</evidence>
<dbReference type="Pfam" id="PF03468">
    <property type="entry name" value="XS"/>
    <property type="match status" value="1"/>
</dbReference>
<keyword evidence="2" id="KW-0943">RNA-mediated gene silencing</keyword>
<feature type="domain" description="Factor of DNA methylation 1-5/IDN2" evidence="6">
    <location>
        <begin position="499"/>
        <end position="627"/>
    </location>
</feature>
<evidence type="ECO:0000256" key="3">
    <source>
        <dbReference type="SAM" id="Coils"/>
    </source>
</evidence>
<protein>
    <recommendedName>
        <fullName evidence="10">Factor of DNA methylation 1</fullName>
    </recommendedName>
</protein>
<evidence type="ECO:0000256" key="2">
    <source>
        <dbReference type="ARBA" id="ARBA00023158"/>
    </source>
</evidence>
<organism evidence="8 9">
    <name type="scientific">Apostasia shenzhenica</name>
    <dbReference type="NCBI Taxonomy" id="1088818"/>
    <lineage>
        <taxon>Eukaryota</taxon>
        <taxon>Viridiplantae</taxon>
        <taxon>Streptophyta</taxon>
        <taxon>Embryophyta</taxon>
        <taxon>Tracheophyta</taxon>
        <taxon>Spermatophyta</taxon>
        <taxon>Magnoliopsida</taxon>
        <taxon>Liliopsida</taxon>
        <taxon>Asparagales</taxon>
        <taxon>Orchidaceae</taxon>
        <taxon>Apostasioideae</taxon>
        <taxon>Apostasia</taxon>
    </lineage>
</organism>
<evidence type="ECO:0000259" key="6">
    <source>
        <dbReference type="Pfam" id="PF03469"/>
    </source>
</evidence>
<evidence type="ECO:0000256" key="4">
    <source>
        <dbReference type="SAM" id="MobiDB-lite"/>
    </source>
</evidence>
<feature type="compositionally biased region" description="Acidic residues" evidence="4">
    <location>
        <begin position="7"/>
        <end position="20"/>
    </location>
</feature>
<dbReference type="InterPro" id="IPR045177">
    <property type="entry name" value="FDM1-5/IDN2"/>
</dbReference>
<name>A0A2I0BAS4_9ASPA</name>
<dbReference type="EMBL" id="KZ451899">
    <property type="protein sequence ID" value="PKA64896.1"/>
    <property type="molecule type" value="Genomic_DNA"/>
</dbReference>
<sequence>MARDHSDDDDDSEVSDSELDDHAEAAYLTLKTGNHRIVNPDGTLRCPFCAGKKKQDYRYKDLLQHATGIGASNTRKAKERANHLGFARFLQTDLSLAGGPSPAPPVPPPAAEITPPSSYSSRDELFVWPWVGVLVNLQTEESLPLEQQFAEYNPINVIRSSCRDPKTGRAEAVICFNKDWKGFKDAMAFENHFKARRLGKKEWMEKKVECFSGVLGWIARDDDYSSGQPIGKILRKHGELKTVSDVAEQEAKENGMMVVALTKKMEVRNKYLQELECRYNETNTSLKNMMDSKVKILMEYNEEMHSIQRKAREDARKILLENDKLRLELDSKKKEIDKRCKELQKLESKNDGEKGNVDVEKEKTALENSNLELATIEKKKADEEVMKLMDEQKREKEVALARILKLERELDQKQKLELEIAQLKGKLRVLEHLEGEEDIDKKIEEIHKKLEEDKEDLEDLQKTLVTKEREANQELNEARQELITGLGKLLKGPTLIGIKRMGDLDLKPFQSACKRKFAAEEADVMASELCSKWDQEIRNPSWHPFKIVQSNGETEEVIDESDEKLKSLWLDFGDDVYNAAKTALLELNEYNPSGRYPVAELWNCREERKATMKEVIQYIVKQYKARKGRR</sequence>
<dbReference type="AlphaFoldDB" id="A0A2I0BAS4"/>
<keyword evidence="1 3" id="KW-0175">Coiled coil</keyword>
<evidence type="ECO:0000313" key="9">
    <source>
        <dbReference type="Proteomes" id="UP000236161"/>
    </source>
</evidence>
<gene>
    <name evidence="8" type="ORF">AXF42_Ash011498</name>
</gene>
<dbReference type="PANTHER" id="PTHR21596:SF51">
    <property type="entry name" value="OS01G0147700 PROTEIN"/>
    <property type="match status" value="1"/>
</dbReference>
<dbReference type="Gene3D" id="3.30.70.2890">
    <property type="entry name" value="XS domain"/>
    <property type="match status" value="1"/>
</dbReference>
<dbReference type="STRING" id="1088818.A0A2I0BAS4"/>
<feature type="domain" description="XS" evidence="5">
    <location>
        <begin position="123"/>
        <end position="225"/>
    </location>
</feature>
<dbReference type="Pfam" id="PF03470">
    <property type="entry name" value="zf-XS"/>
    <property type="match status" value="1"/>
</dbReference>